<dbReference type="Pfam" id="PF00005">
    <property type="entry name" value="ABC_tran"/>
    <property type="match status" value="1"/>
</dbReference>
<dbReference type="Gene3D" id="3.40.50.300">
    <property type="entry name" value="P-loop containing nucleotide triphosphate hydrolases"/>
    <property type="match status" value="1"/>
</dbReference>
<reference evidence="7" key="1">
    <citation type="journal article" date="2019" name="Int. J. Syst. Evol. Microbiol.">
        <title>The Global Catalogue of Microorganisms (GCM) 10K type strain sequencing project: providing services to taxonomists for standard genome sequencing and annotation.</title>
        <authorList>
            <consortium name="The Broad Institute Genomics Platform"/>
            <consortium name="The Broad Institute Genome Sequencing Center for Infectious Disease"/>
            <person name="Wu L."/>
            <person name="Ma J."/>
        </authorList>
    </citation>
    <scope>NUCLEOTIDE SEQUENCE [LARGE SCALE GENOMIC DNA]</scope>
    <source>
        <strain evidence="7">CGMCC 1.18578</strain>
    </source>
</reference>
<evidence type="ECO:0000259" key="5">
    <source>
        <dbReference type="PROSITE" id="PS50893"/>
    </source>
</evidence>
<dbReference type="PANTHER" id="PTHR42711:SF5">
    <property type="entry name" value="ABC TRANSPORTER ATP-BINDING PROTEIN NATA"/>
    <property type="match status" value="1"/>
</dbReference>
<proteinExistence type="inferred from homology"/>
<dbReference type="SUPFAM" id="SSF52540">
    <property type="entry name" value="P-loop containing nucleoside triphosphate hydrolases"/>
    <property type="match status" value="1"/>
</dbReference>
<dbReference type="InterPro" id="IPR003439">
    <property type="entry name" value="ABC_transporter-like_ATP-bd"/>
</dbReference>
<keyword evidence="4 6" id="KW-0067">ATP-binding</keyword>
<dbReference type="Proteomes" id="UP001596108">
    <property type="component" value="Unassembled WGS sequence"/>
</dbReference>
<dbReference type="EMBL" id="JBHSNC010000039">
    <property type="protein sequence ID" value="MFC5530311.1"/>
    <property type="molecule type" value="Genomic_DNA"/>
</dbReference>
<protein>
    <submittedName>
        <fullName evidence="6">ATP-binding cassette domain-containing protein</fullName>
    </submittedName>
</protein>
<dbReference type="SMART" id="SM00382">
    <property type="entry name" value="AAA"/>
    <property type="match status" value="1"/>
</dbReference>
<sequence length="326" mass="37274">MSEYIIDVQGLTKSFKVSKRDEGFGAAVKSLFNRKHEIVTGVNGIDLKIAKGEIRGLIGPNGAGKSTTIKILSGILHPEAGEVKVMGYTPWLERQKFVKHLGVVFGQKSQLWWDLPAIDTFALNRDMYKVSRQRYSELLDYFKEMLAIQDVIHKPVRQLSLGERMKCEFVCAMLHEPPLVFLDEPTIGLDIISKENIRKFIKQVNQDLQTTFILTTHDLTDLENLCENVTIINKGVVVYNDTMGNLNRYFSQKKLIDIQFQDAMSRESLSDYTLLAIDDMSATLEIDLNEQDLRQFVYELLGRLPVQDINIRNIPIEEVIKEIYTA</sequence>
<evidence type="ECO:0000256" key="2">
    <source>
        <dbReference type="ARBA" id="ARBA00022448"/>
    </source>
</evidence>
<dbReference type="InterPro" id="IPR027417">
    <property type="entry name" value="P-loop_NTPase"/>
</dbReference>
<dbReference type="GO" id="GO:0005524">
    <property type="term" value="F:ATP binding"/>
    <property type="evidence" value="ECO:0007669"/>
    <property type="project" value="UniProtKB-KW"/>
</dbReference>
<keyword evidence="2" id="KW-0813">Transport</keyword>
<accession>A0ABW0QZA5</accession>
<keyword evidence="3" id="KW-0547">Nucleotide-binding</keyword>
<keyword evidence="7" id="KW-1185">Reference proteome</keyword>
<evidence type="ECO:0000256" key="1">
    <source>
        <dbReference type="ARBA" id="ARBA00005417"/>
    </source>
</evidence>
<evidence type="ECO:0000313" key="6">
    <source>
        <dbReference type="EMBL" id="MFC5530311.1"/>
    </source>
</evidence>
<dbReference type="PROSITE" id="PS50893">
    <property type="entry name" value="ABC_TRANSPORTER_2"/>
    <property type="match status" value="1"/>
</dbReference>
<dbReference type="PANTHER" id="PTHR42711">
    <property type="entry name" value="ABC TRANSPORTER ATP-BINDING PROTEIN"/>
    <property type="match status" value="1"/>
</dbReference>
<dbReference type="InterPro" id="IPR003593">
    <property type="entry name" value="AAA+_ATPase"/>
</dbReference>
<dbReference type="RefSeq" id="WP_378112257.1">
    <property type="nucleotide sequence ID" value="NZ_JBHSNC010000039.1"/>
</dbReference>
<name>A0ABW0QZA5_9BACL</name>
<gene>
    <name evidence="6" type="ORF">ACFPQ4_12810</name>
</gene>
<evidence type="ECO:0000256" key="3">
    <source>
        <dbReference type="ARBA" id="ARBA00022741"/>
    </source>
</evidence>
<comment type="caution">
    <text evidence="6">The sequence shown here is derived from an EMBL/GenBank/DDBJ whole genome shotgun (WGS) entry which is preliminary data.</text>
</comment>
<comment type="similarity">
    <text evidence="1">Belongs to the ABC transporter superfamily.</text>
</comment>
<feature type="domain" description="ABC transporter" evidence="5">
    <location>
        <begin position="26"/>
        <end position="259"/>
    </location>
</feature>
<evidence type="ECO:0000313" key="7">
    <source>
        <dbReference type="Proteomes" id="UP001596108"/>
    </source>
</evidence>
<organism evidence="6 7">
    <name type="scientific">Cohnella yongneupensis</name>
    <dbReference type="NCBI Taxonomy" id="425006"/>
    <lineage>
        <taxon>Bacteria</taxon>
        <taxon>Bacillati</taxon>
        <taxon>Bacillota</taxon>
        <taxon>Bacilli</taxon>
        <taxon>Bacillales</taxon>
        <taxon>Paenibacillaceae</taxon>
        <taxon>Cohnella</taxon>
    </lineage>
</organism>
<evidence type="ECO:0000256" key="4">
    <source>
        <dbReference type="ARBA" id="ARBA00022840"/>
    </source>
</evidence>
<dbReference type="InterPro" id="IPR050763">
    <property type="entry name" value="ABC_transporter_ATP-binding"/>
</dbReference>